<accession>A0A4Q7P325</accession>
<dbReference type="RefSeq" id="WP_130286223.1">
    <property type="nucleotide sequence ID" value="NZ_SGXE01000002.1"/>
</dbReference>
<dbReference type="Pfam" id="PF11751">
    <property type="entry name" value="PorP_SprF"/>
    <property type="match status" value="1"/>
</dbReference>
<organism evidence="1 2">
    <name type="scientific">Aquimarina brevivitae</name>
    <dbReference type="NCBI Taxonomy" id="323412"/>
    <lineage>
        <taxon>Bacteria</taxon>
        <taxon>Pseudomonadati</taxon>
        <taxon>Bacteroidota</taxon>
        <taxon>Flavobacteriia</taxon>
        <taxon>Flavobacteriales</taxon>
        <taxon>Flavobacteriaceae</taxon>
        <taxon>Aquimarina</taxon>
    </lineage>
</organism>
<comment type="caution">
    <text evidence="1">The sequence shown here is derived from an EMBL/GenBank/DDBJ whole genome shotgun (WGS) entry which is preliminary data.</text>
</comment>
<name>A0A4Q7P325_9FLAO</name>
<dbReference type="OrthoDB" id="1172751at2"/>
<dbReference type="EMBL" id="SGXE01000002">
    <property type="protein sequence ID" value="RZS93072.1"/>
    <property type="molecule type" value="Genomic_DNA"/>
</dbReference>
<proteinExistence type="predicted"/>
<gene>
    <name evidence="1" type="ORF">EV197_1636</name>
</gene>
<reference evidence="1 2" key="1">
    <citation type="submission" date="2019-02" db="EMBL/GenBank/DDBJ databases">
        <title>Genomic Encyclopedia of Type Strains, Phase IV (KMG-IV): sequencing the most valuable type-strain genomes for metagenomic binning, comparative biology and taxonomic classification.</title>
        <authorList>
            <person name="Goeker M."/>
        </authorList>
    </citation>
    <scope>NUCLEOTIDE SEQUENCE [LARGE SCALE GENOMIC DNA]</scope>
    <source>
        <strain evidence="1 2">DSM 17196</strain>
    </source>
</reference>
<evidence type="ECO:0000313" key="2">
    <source>
        <dbReference type="Proteomes" id="UP000292262"/>
    </source>
</evidence>
<dbReference type="AlphaFoldDB" id="A0A4Q7P325"/>
<dbReference type="InterPro" id="IPR019861">
    <property type="entry name" value="PorP/SprF_Bacteroidetes"/>
</dbReference>
<sequence length="307" mass="34698">MTRGFQFLQLIIYILVFQQYSTAQQTPSFSDYNYNALLINPAEAGYFPQTDITLTNRGYLNQFEGSARTLGVLMNSSLRSEKLGLGLGVMYDEIGVTTTSFISGSLSYKINLDHNYNRVRWWSYNPSVLSFGITAGVALYNEDLLALGIDNDPNFAANIDTAVPVIGAGIRFNREHIFIGVSAPNLLGDTLSNENNLNLERPWYLNAGYRFFATRFQEVLITPSVLLKYVVGAPLQFDFNTIINYKNKFEVGGGYRTDTSINLLAGFYMFDSWRIVYSYNQTTRNTPINNTHGFVLSYRFNNGFKKS</sequence>
<evidence type="ECO:0000313" key="1">
    <source>
        <dbReference type="EMBL" id="RZS93072.1"/>
    </source>
</evidence>
<protein>
    <submittedName>
        <fullName evidence="1">Type IX secretion system PorP/SprF family membrane protein</fullName>
    </submittedName>
</protein>
<dbReference type="NCBIfam" id="TIGR03519">
    <property type="entry name" value="T9SS_PorP_fam"/>
    <property type="match status" value="1"/>
</dbReference>
<dbReference type="Proteomes" id="UP000292262">
    <property type="component" value="Unassembled WGS sequence"/>
</dbReference>
<keyword evidence="2" id="KW-1185">Reference proteome</keyword>